<dbReference type="OrthoDB" id="1701341at2"/>
<dbReference type="STRING" id="1121950.SAMN02745243_02688"/>
<dbReference type="EMBL" id="FQZY01000042">
    <property type="protein sequence ID" value="SHK31430.1"/>
    <property type="molecule type" value="Genomic_DNA"/>
</dbReference>
<keyword evidence="2" id="KW-1185">Reference proteome</keyword>
<dbReference type="AlphaFoldDB" id="A0A1M6RG89"/>
<protein>
    <submittedName>
        <fullName evidence="1">Phage gp6-like head-tail connector protein</fullName>
    </submittedName>
</protein>
<gene>
    <name evidence="1" type="ORF">SAMN02745243_02688</name>
</gene>
<reference evidence="1 2" key="1">
    <citation type="submission" date="2016-11" db="EMBL/GenBank/DDBJ databases">
        <authorList>
            <person name="Jaros S."/>
            <person name="Januszkiewicz K."/>
            <person name="Wedrychowicz H."/>
        </authorList>
    </citation>
    <scope>NUCLEOTIDE SEQUENCE [LARGE SCALE GENOMIC DNA]</scope>
    <source>
        <strain evidence="1 2">DSM 15480</strain>
    </source>
</reference>
<dbReference type="RefSeq" id="WP_073111334.1">
    <property type="nucleotide sequence ID" value="NZ_FQZY01000042.1"/>
</dbReference>
<accession>A0A1M6RG89</accession>
<evidence type="ECO:0000313" key="2">
    <source>
        <dbReference type="Proteomes" id="UP000184301"/>
    </source>
</evidence>
<dbReference type="Proteomes" id="UP000184301">
    <property type="component" value="Unassembled WGS sequence"/>
</dbReference>
<organism evidence="1 2">
    <name type="scientific">Hespellia stercorisuis DSM 15480</name>
    <dbReference type="NCBI Taxonomy" id="1121950"/>
    <lineage>
        <taxon>Bacteria</taxon>
        <taxon>Bacillati</taxon>
        <taxon>Bacillota</taxon>
        <taxon>Clostridia</taxon>
        <taxon>Lachnospirales</taxon>
        <taxon>Lachnospiraceae</taxon>
        <taxon>Hespellia</taxon>
    </lineage>
</organism>
<evidence type="ECO:0000313" key="1">
    <source>
        <dbReference type="EMBL" id="SHK31430.1"/>
    </source>
</evidence>
<sequence length="110" mass="12107">MLEDLKRLIGMDSSEADPELDAKLNWILLSAKSRLKILLGGADPPEEMNYIVIEVAVARFNRIGSEGMSAQTVEGESLSFSDDDFARFAAEIQAFLDSQHSSGKGKVRFL</sequence>
<name>A0A1M6RG89_9FIRM</name>
<dbReference type="Pfam" id="PF05135">
    <property type="entry name" value="Phage_connect_1"/>
    <property type="match status" value="1"/>
</dbReference>
<proteinExistence type="predicted"/>
<dbReference type="InterPro" id="IPR021146">
    <property type="entry name" value="Phage_gp6-like_head-tail"/>
</dbReference>